<gene>
    <name evidence="2" type="ORF">ACFPJA_17805</name>
</gene>
<reference evidence="2 3" key="1">
    <citation type="journal article" date="2019" name="Int. J. Syst. Evol. Microbiol.">
        <title>The Global Catalogue of Microorganisms (GCM) 10K type strain sequencing project: providing services to taxonomists for standard genome sequencing and annotation.</title>
        <authorList>
            <consortium name="The Broad Institute Genomics Platform"/>
            <consortium name="The Broad Institute Genome Sequencing Center for Infectious Disease"/>
            <person name="Wu L."/>
            <person name="Ma J."/>
        </authorList>
    </citation>
    <scope>NUCLEOTIDE SEQUENCE [LARGE SCALE GENOMIC DNA]</scope>
    <source>
        <strain evidence="2 3">CGMCC 1.16026</strain>
    </source>
</reference>
<sequence>MPSITRRKTITLLSGCVALGAIGGAVAQTTQKNAPHLIVNNQTENELDITTVIRTAEDGEELVDDTASVPANGDHGYTGLAANEPLDATPP</sequence>
<dbReference type="EMBL" id="JBHSKV010000024">
    <property type="protein sequence ID" value="MFC5136561.1"/>
    <property type="molecule type" value="Genomic_DNA"/>
</dbReference>
<comment type="caution">
    <text evidence="2">The sequence shown here is derived from an EMBL/GenBank/DDBJ whole genome shotgun (WGS) entry which is preliminary data.</text>
</comment>
<keyword evidence="3" id="KW-1185">Reference proteome</keyword>
<dbReference type="Proteomes" id="UP001596145">
    <property type="component" value="Unassembled WGS sequence"/>
</dbReference>
<evidence type="ECO:0000313" key="2">
    <source>
        <dbReference type="EMBL" id="MFC5136561.1"/>
    </source>
</evidence>
<dbReference type="AlphaFoldDB" id="A0ABD5QWS1"/>
<accession>A0ABD5QWS1</accession>
<protein>
    <submittedName>
        <fullName evidence="2">Uncharacterized protein</fullName>
    </submittedName>
</protein>
<organism evidence="2 3">
    <name type="scientific">Halorubrum glutamatedens</name>
    <dbReference type="NCBI Taxonomy" id="2707018"/>
    <lineage>
        <taxon>Archaea</taxon>
        <taxon>Methanobacteriati</taxon>
        <taxon>Methanobacteriota</taxon>
        <taxon>Stenosarchaea group</taxon>
        <taxon>Halobacteria</taxon>
        <taxon>Halobacteriales</taxon>
        <taxon>Haloferacaceae</taxon>
        <taxon>Halorubrum</taxon>
    </lineage>
</organism>
<evidence type="ECO:0000313" key="3">
    <source>
        <dbReference type="Proteomes" id="UP001596145"/>
    </source>
</evidence>
<name>A0ABD5QWS1_9EURY</name>
<evidence type="ECO:0000256" key="1">
    <source>
        <dbReference type="SAM" id="MobiDB-lite"/>
    </source>
</evidence>
<dbReference type="RefSeq" id="WP_203227832.1">
    <property type="nucleotide sequence ID" value="NZ_JBHSKV010000024.1"/>
</dbReference>
<proteinExistence type="predicted"/>
<feature type="region of interest" description="Disordered" evidence="1">
    <location>
        <begin position="60"/>
        <end position="91"/>
    </location>
</feature>